<dbReference type="EMBL" id="MSIF01000015">
    <property type="protein sequence ID" value="OLF07570.1"/>
    <property type="molecule type" value="Genomic_DNA"/>
</dbReference>
<proteinExistence type="predicted"/>
<keyword evidence="1" id="KW-0472">Membrane</keyword>
<evidence type="ECO:0000313" key="3">
    <source>
        <dbReference type="Proteomes" id="UP000185696"/>
    </source>
</evidence>
<organism evidence="2 3">
    <name type="scientific">Actinophytocola xinjiangensis</name>
    <dbReference type="NCBI Taxonomy" id="485602"/>
    <lineage>
        <taxon>Bacteria</taxon>
        <taxon>Bacillati</taxon>
        <taxon>Actinomycetota</taxon>
        <taxon>Actinomycetes</taxon>
        <taxon>Pseudonocardiales</taxon>
        <taxon>Pseudonocardiaceae</taxon>
    </lineage>
</organism>
<dbReference type="Proteomes" id="UP000185696">
    <property type="component" value="Unassembled WGS sequence"/>
</dbReference>
<feature type="transmembrane region" description="Helical" evidence="1">
    <location>
        <begin position="48"/>
        <end position="67"/>
    </location>
</feature>
<keyword evidence="1" id="KW-1133">Transmembrane helix</keyword>
<accession>A0A7Z1AXC6</accession>
<protein>
    <submittedName>
        <fullName evidence="2">Uncharacterized protein</fullName>
    </submittedName>
</protein>
<evidence type="ECO:0000256" key="1">
    <source>
        <dbReference type="SAM" id="Phobius"/>
    </source>
</evidence>
<evidence type="ECO:0000313" key="2">
    <source>
        <dbReference type="EMBL" id="OLF07570.1"/>
    </source>
</evidence>
<sequence>MRGTVQSPSRTFAPTSLTWAIVSTGISSRPWVRVAVVNRTRVDRDRRCPASVIAVLGAVGAATGIAWRV</sequence>
<reference evidence="2 3" key="1">
    <citation type="submission" date="2016-12" db="EMBL/GenBank/DDBJ databases">
        <title>The draft genome sequence of Actinophytocola xinjiangensis.</title>
        <authorList>
            <person name="Wang W."/>
            <person name="Yuan L."/>
        </authorList>
    </citation>
    <scope>NUCLEOTIDE SEQUENCE [LARGE SCALE GENOMIC DNA]</scope>
    <source>
        <strain evidence="2 3">CGMCC 4.4663</strain>
    </source>
</reference>
<comment type="caution">
    <text evidence="2">The sequence shown here is derived from an EMBL/GenBank/DDBJ whole genome shotgun (WGS) entry which is preliminary data.</text>
</comment>
<keyword evidence="1" id="KW-0812">Transmembrane</keyword>
<gene>
    <name evidence="2" type="ORF">BLA60_27010</name>
</gene>
<name>A0A7Z1AXC6_9PSEU</name>
<dbReference type="RefSeq" id="WP_154814629.1">
    <property type="nucleotide sequence ID" value="NZ_MSIF01000015.1"/>
</dbReference>
<dbReference type="AlphaFoldDB" id="A0A7Z1AXC6"/>
<keyword evidence="3" id="KW-1185">Reference proteome</keyword>